<sequence length="78" mass="8710">MRAGRRGSRWSPPPVCSAWVEKLAESLRVTQLSKSQLSAMTEHLAEQGFAWHNRPLEQGPYAFIWGDALTQLTSVTSP</sequence>
<protein>
    <recommendedName>
        <fullName evidence="7">Transposase</fullName>
    </recommendedName>
</protein>
<evidence type="ECO:0000256" key="4">
    <source>
        <dbReference type="ARBA" id="ARBA00023125"/>
    </source>
</evidence>
<evidence type="ECO:0000256" key="5">
    <source>
        <dbReference type="ARBA" id="ARBA00023172"/>
    </source>
</evidence>
<gene>
    <name evidence="6" type="ORF">SHKM778_48030</name>
</gene>
<dbReference type="AlphaFoldDB" id="A0AAT9HLW2"/>
<dbReference type="GO" id="GO:0006313">
    <property type="term" value="P:DNA transposition"/>
    <property type="evidence" value="ECO:0007669"/>
    <property type="project" value="InterPro"/>
</dbReference>
<name>A0AAT9HLW2_9ACTN</name>
<reference evidence="6" key="1">
    <citation type="submission" date="2024-06" db="EMBL/GenBank/DDBJ databases">
        <authorList>
            <consortium name="consrtm"/>
            <person name="Uemura M."/>
            <person name="Terahara T."/>
        </authorList>
    </citation>
    <scope>NUCLEOTIDE SEQUENCE</scope>
    <source>
        <strain evidence="6">KM77-8</strain>
    </source>
</reference>
<comment type="function">
    <text evidence="1">Required for the transposition of the insertion element.</text>
</comment>
<evidence type="ECO:0000313" key="6">
    <source>
        <dbReference type="EMBL" id="BFO18415.1"/>
    </source>
</evidence>
<accession>A0AAT9HLW2</accession>
<reference evidence="6" key="2">
    <citation type="submission" date="2024-07" db="EMBL/GenBank/DDBJ databases">
        <title>Streptomyces haneummycinica sp. nov., a new antibiotic-producing actinobacterium isolated from marine sediment.</title>
        <authorList>
            <person name="Uemura M."/>
            <person name="Hamada M."/>
            <person name="Hirano S."/>
            <person name="Kobayashi K."/>
            <person name="Ohshiro T."/>
            <person name="Kobayashi T."/>
            <person name="Terahara T."/>
        </authorList>
    </citation>
    <scope>NUCLEOTIDE SEQUENCE</scope>
    <source>
        <strain evidence="6">KM77-8</strain>
    </source>
</reference>
<dbReference type="InterPro" id="IPR001207">
    <property type="entry name" value="Transposase_mutator"/>
</dbReference>
<evidence type="ECO:0000256" key="2">
    <source>
        <dbReference type="ARBA" id="ARBA00010961"/>
    </source>
</evidence>
<organism evidence="6">
    <name type="scientific">Streptomyces haneummycinicus</name>
    <dbReference type="NCBI Taxonomy" id="3074435"/>
    <lineage>
        <taxon>Bacteria</taxon>
        <taxon>Bacillati</taxon>
        <taxon>Actinomycetota</taxon>
        <taxon>Actinomycetes</taxon>
        <taxon>Kitasatosporales</taxon>
        <taxon>Streptomycetaceae</taxon>
        <taxon>Streptomyces</taxon>
    </lineage>
</organism>
<keyword evidence="3" id="KW-0815">Transposition</keyword>
<proteinExistence type="inferred from homology"/>
<evidence type="ECO:0008006" key="7">
    <source>
        <dbReference type="Google" id="ProtNLM"/>
    </source>
</evidence>
<evidence type="ECO:0000256" key="3">
    <source>
        <dbReference type="ARBA" id="ARBA00022578"/>
    </source>
</evidence>
<keyword evidence="5" id="KW-0233">DNA recombination</keyword>
<dbReference type="Pfam" id="PF00872">
    <property type="entry name" value="Transposase_mut"/>
    <property type="match status" value="1"/>
</dbReference>
<dbReference type="GO" id="GO:0004803">
    <property type="term" value="F:transposase activity"/>
    <property type="evidence" value="ECO:0007669"/>
    <property type="project" value="InterPro"/>
</dbReference>
<dbReference type="GO" id="GO:0003677">
    <property type="term" value="F:DNA binding"/>
    <property type="evidence" value="ECO:0007669"/>
    <property type="project" value="UniProtKB-KW"/>
</dbReference>
<evidence type="ECO:0000256" key="1">
    <source>
        <dbReference type="ARBA" id="ARBA00002190"/>
    </source>
</evidence>
<comment type="similarity">
    <text evidence="2">Belongs to the transposase mutator family.</text>
</comment>
<keyword evidence="4" id="KW-0238">DNA-binding</keyword>
<dbReference type="EMBL" id="AP035768">
    <property type="protein sequence ID" value="BFO18415.1"/>
    <property type="molecule type" value="Genomic_DNA"/>
</dbReference>